<dbReference type="Pfam" id="PF02811">
    <property type="entry name" value="PHP"/>
    <property type="match status" value="1"/>
</dbReference>
<keyword evidence="3" id="KW-0235">DNA replication</keyword>
<protein>
    <submittedName>
        <fullName evidence="6">DNA polymerase III subunit alpha</fullName>
    </submittedName>
</protein>
<name>A0A942WRY6_VEIPA</name>
<dbReference type="PANTHER" id="PTHR32294">
    <property type="entry name" value="DNA POLYMERASE III SUBUNIT ALPHA"/>
    <property type="match status" value="1"/>
</dbReference>
<dbReference type="Gene3D" id="1.10.10.1600">
    <property type="entry name" value="Bacterial DNA polymerase III alpha subunit, thumb domain"/>
    <property type="match status" value="1"/>
</dbReference>
<dbReference type="GO" id="GO:0003887">
    <property type="term" value="F:DNA-directed DNA polymerase activity"/>
    <property type="evidence" value="ECO:0007669"/>
    <property type="project" value="UniProtKB-KW"/>
</dbReference>
<gene>
    <name evidence="6" type="ORF">KHZ90_08085</name>
</gene>
<dbReference type="EMBL" id="JAGZMU010000005">
    <property type="protein sequence ID" value="MBS4893718.1"/>
    <property type="molecule type" value="Genomic_DNA"/>
</dbReference>
<keyword evidence="2" id="KW-0548">Nucleotidyltransferase</keyword>
<dbReference type="InterPro" id="IPR003141">
    <property type="entry name" value="Pol/His_phosphatase_N"/>
</dbReference>
<dbReference type="SMART" id="SM00481">
    <property type="entry name" value="POLIIIAc"/>
    <property type="match status" value="1"/>
</dbReference>
<keyword evidence="4" id="KW-0239">DNA-directed DNA polymerase</keyword>
<evidence type="ECO:0000256" key="4">
    <source>
        <dbReference type="ARBA" id="ARBA00022932"/>
    </source>
</evidence>
<feature type="domain" description="Polymerase/histidinol phosphatase N-terminal" evidence="5">
    <location>
        <begin position="5"/>
        <end position="71"/>
    </location>
</feature>
<comment type="caution">
    <text evidence="6">The sequence shown here is derived from an EMBL/GenBank/DDBJ whole genome shotgun (WGS) entry which is preliminary data.</text>
</comment>
<dbReference type="SUPFAM" id="SSF89550">
    <property type="entry name" value="PHP domain-like"/>
    <property type="match status" value="1"/>
</dbReference>
<dbReference type="AlphaFoldDB" id="A0A942WRY6"/>
<evidence type="ECO:0000256" key="2">
    <source>
        <dbReference type="ARBA" id="ARBA00022695"/>
    </source>
</evidence>
<evidence type="ECO:0000256" key="3">
    <source>
        <dbReference type="ARBA" id="ARBA00022705"/>
    </source>
</evidence>
<evidence type="ECO:0000259" key="5">
    <source>
        <dbReference type="SMART" id="SM00481"/>
    </source>
</evidence>
<dbReference type="GO" id="GO:0008408">
    <property type="term" value="F:3'-5' exonuclease activity"/>
    <property type="evidence" value="ECO:0007669"/>
    <property type="project" value="InterPro"/>
</dbReference>
<organism evidence="6 7">
    <name type="scientific">Veillonella parvula</name>
    <name type="common">Staphylococcus parvulus</name>
    <dbReference type="NCBI Taxonomy" id="29466"/>
    <lineage>
        <taxon>Bacteria</taxon>
        <taxon>Bacillati</taxon>
        <taxon>Bacillota</taxon>
        <taxon>Negativicutes</taxon>
        <taxon>Veillonellales</taxon>
        <taxon>Veillonellaceae</taxon>
        <taxon>Veillonella</taxon>
    </lineage>
</organism>
<dbReference type="InterPro" id="IPR016195">
    <property type="entry name" value="Pol/histidinol_Pase-like"/>
</dbReference>
<dbReference type="Proteomes" id="UP000778864">
    <property type="component" value="Unassembled WGS sequence"/>
</dbReference>
<dbReference type="InterPro" id="IPR011708">
    <property type="entry name" value="DNA_pol3_alpha_NTPase_dom"/>
</dbReference>
<dbReference type="RefSeq" id="WP_278467870.1">
    <property type="nucleotide sequence ID" value="NZ_JAGZMU010000005.1"/>
</dbReference>
<dbReference type="Gene3D" id="3.20.20.140">
    <property type="entry name" value="Metal-dependent hydrolases"/>
    <property type="match status" value="1"/>
</dbReference>
<evidence type="ECO:0000256" key="1">
    <source>
        <dbReference type="ARBA" id="ARBA00022679"/>
    </source>
</evidence>
<sequence>MTSSLHNHDEFSVLDGFSKPREYLERAREIGLKAFAITNHGNMYSYVYYDEIKKEFPEIKMIYGVEFYECFDIKEKDSGNKYFHLVALAKNEKGRIALNELTTKSNLEGFYYKPRVDLSMLKEYANDLIISSACLASKLSRESDYNKCLDYVREYKSIFPHFYLEIQSHDDPYQFIYNTKVLKLAKDTNTEFIITTDSHVAKEEDLYYQARHVQIAHDSETMSESYSGCYLQTDEEIHKILDKNIGYENVEIGLKNTDKIADMIEVVNMPFQEPKLPTFPLPKGFSSNNEYLKYLLAEGWKNRGCNKLSEIEQKNREKRVKHELKVISKMHYEGYFLIVWDFINWARENKIMVGAGRGSGAGSLICFLMGITDIDPIKYNLIFERFLNEERISLPDLDIDLGDRGKVIKYLTDKYGQERVCQIINFSYITPTVAIKDVARVLKIPYALSEKISKRFAYETFKECMENNPNILNEFKNDEHYEKIEELLKIAAKLSGRVRQASCHAGGVGIVDTKITDYMAMKLGSKGEHIIQVDKRYVEKIGIVKFDLLGVQTLNVVQQVLKDAGISEWEININNPKFEKDFDSYELLSSANTNGVFQVESAGMRELLVRLKPHSLEELSALIALYRPDSMQFIEPYIHNKFNPEDTTYIHDDMIEILGNTYGCMLYQEQLLDIVRKFGGRTYGGADKFRKGISSKNKAFIKEESDKLYNEILIKGYLESIAKEISDDMSTKGGLKLAPIHRDVCRKSRISGKILRALITKH</sequence>
<dbReference type="InterPro" id="IPR004805">
    <property type="entry name" value="DnaE2/DnaE/PolC"/>
</dbReference>
<dbReference type="Pfam" id="PF17657">
    <property type="entry name" value="DNA_pol3_finger"/>
    <property type="match status" value="1"/>
</dbReference>
<reference evidence="6" key="1">
    <citation type="submission" date="2021-02" db="EMBL/GenBank/DDBJ databases">
        <title>Infant gut strain persistence is associated with maternal origin, phylogeny, and functional potential including surface adhesion and iron acquisition.</title>
        <authorList>
            <person name="Lou Y.C."/>
        </authorList>
    </citation>
    <scope>NUCLEOTIDE SEQUENCE</scope>
    <source>
        <strain evidence="6">L3_108_031G1_dasL3_108_031G1_concoct_20</strain>
    </source>
</reference>
<dbReference type="InterPro" id="IPR041931">
    <property type="entry name" value="DNA_pol3_alpha_thumb_dom"/>
</dbReference>
<keyword evidence="1" id="KW-0808">Transferase</keyword>
<evidence type="ECO:0000313" key="6">
    <source>
        <dbReference type="EMBL" id="MBS4893718.1"/>
    </source>
</evidence>
<dbReference type="GO" id="GO:0006260">
    <property type="term" value="P:DNA replication"/>
    <property type="evidence" value="ECO:0007669"/>
    <property type="project" value="UniProtKB-KW"/>
</dbReference>
<evidence type="ECO:0000313" key="7">
    <source>
        <dbReference type="Proteomes" id="UP000778864"/>
    </source>
</evidence>
<dbReference type="NCBIfam" id="TIGR00594">
    <property type="entry name" value="polc"/>
    <property type="match status" value="1"/>
</dbReference>
<dbReference type="Pfam" id="PF07733">
    <property type="entry name" value="DNA_pol3_alpha"/>
    <property type="match status" value="1"/>
</dbReference>
<dbReference type="InterPro" id="IPR040982">
    <property type="entry name" value="DNA_pol3_finger"/>
</dbReference>
<dbReference type="InterPro" id="IPR004013">
    <property type="entry name" value="PHP_dom"/>
</dbReference>
<proteinExistence type="predicted"/>
<accession>A0A942WRY6</accession>
<dbReference type="PANTHER" id="PTHR32294:SF0">
    <property type="entry name" value="DNA POLYMERASE III SUBUNIT ALPHA"/>
    <property type="match status" value="1"/>
</dbReference>